<evidence type="ECO:0000313" key="3">
    <source>
        <dbReference type="Proteomes" id="UP000601435"/>
    </source>
</evidence>
<dbReference type="Pfam" id="PF13884">
    <property type="entry name" value="Peptidase_S74"/>
    <property type="match status" value="1"/>
</dbReference>
<reference evidence="2" key="1">
    <citation type="submission" date="2021-02" db="EMBL/GenBank/DDBJ databases">
        <authorList>
            <person name="Dougan E. K."/>
            <person name="Rhodes N."/>
            <person name="Thang M."/>
            <person name="Chan C."/>
        </authorList>
    </citation>
    <scope>NUCLEOTIDE SEQUENCE</scope>
</reference>
<organism evidence="2 3">
    <name type="scientific">Symbiodinium necroappetens</name>
    <dbReference type="NCBI Taxonomy" id="1628268"/>
    <lineage>
        <taxon>Eukaryota</taxon>
        <taxon>Sar</taxon>
        <taxon>Alveolata</taxon>
        <taxon>Dinophyceae</taxon>
        <taxon>Suessiales</taxon>
        <taxon>Symbiodiniaceae</taxon>
        <taxon>Symbiodinium</taxon>
    </lineage>
</organism>
<accession>A0A813BIW9</accession>
<feature type="domain" description="Peptidase S74" evidence="1">
    <location>
        <begin position="53"/>
        <end position="89"/>
    </location>
</feature>
<dbReference type="EMBL" id="CAJNJA010072487">
    <property type="protein sequence ID" value="CAE7907053.1"/>
    <property type="molecule type" value="Genomic_DNA"/>
</dbReference>
<evidence type="ECO:0000313" key="2">
    <source>
        <dbReference type="EMBL" id="CAE7907053.1"/>
    </source>
</evidence>
<dbReference type="AlphaFoldDB" id="A0A813BIW9"/>
<dbReference type="InterPro" id="IPR030392">
    <property type="entry name" value="S74_ICA"/>
</dbReference>
<evidence type="ECO:0000259" key="1">
    <source>
        <dbReference type="Pfam" id="PF13884"/>
    </source>
</evidence>
<keyword evidence="3" id="KW-1185">Reference proteome</keyword>
<dbReference type="OrthoDB" id="121932at2759"/>
<comment type="caution">
    <text evidence="2">The sequence shown here is derived from an EMBL/GenBank/DDBJ whole genome shotgun (WGS) entry which is preliminary data.</text>
</comment>
<protein>
    <recommendedName>
        <fullName evidence="1">Peptidase S74 domain-containing protein</fullName>
    </recommendedName>
</protein>
<name>A0A813BIW9_9DINO</name>
<gene>
    <name evidence="2" type="ORF">SNEC2469_LOCUS30750</name>
</gene>
<proteinExistence type="predicted"/>
<sequence length="262" mass="29363">MVGRSQYHNVRLALSNGWESDSGAQPAADKYITQPWLSEGEQVKWLLRPSLRRELRPVSFQLKRGPEAKYLKFGFIAQELEAVFPNLVRTVGDNTKAVASQDLIAVLTLAFQNLQKEHDDYKKTVLDQQRELESLKRCISSKWMILVCSGRGTEPAALTSNFRDKPEELVLIELQSTAYMEDGSKVTGQELGTLQLKGGTVVLTNGPRSLYGSLQELKSPLVLLERTGQEEQLVGDARAALLRARGVIRRKVVFNQRPQLSV</sequence>
<dbReference type="Proteomes" id="UP000601435">
    <property type="component" value="Unassembled WGS sequence"/>
</dbReference>